<dbReference type="Gene3D" id="3.20.20.10">
    <property type="entry name" value="Alanine racemase"/>
    <property type="match status" value="1"/>
</dbReference>
<dbReference type="RefSeq" id="WP_024738076.1">
    <property type="nucleotide sequence ID" value="NZ_CP125623.1"/>
</dbReference>
<dbReference type="Gene3D" id="2.40.37.10">
    <property type="entry name" value="Lyase, Ornithine Decarboxylase, Chain A, domain 1"/>
    <property type="match status" value="1"/>
</dbReference>
<feature type="modified residue" description="N6-(pyridoxal phosphate)lysine" evidence="4 5">
    <location>
        <position position="39"/>
    </location>
</feature>
<dbReference type="Proteomes" id="UP001203136">
    <property type="component" value="Unassembled WGS sequence"/>
</dbReference>
<dbReference type="PANTHER" id="PTHR30511:SF0">
    <property type="entry name" value="ALANINE RACEMASE, CATABOLIC-RELATED"/>
    <property type="match status" value="1"/>
</dbReference>
<evidence type="ECO:0000256" key="3">
    <source>
        <dbReference type="ARBA" id="ARBA00023235"/>
    </source>
</evidence>
<organism evidence="8 9">
    <name type="scientific">Clostridium symbiosum</name>
    <name type="common">Bacteroides symbiosus</name>
    <dbReference type="NCBI Taxonomy" id="1512"/>
    <lineage>
        <taxon>Bacteria</taxon>
        <taxon>Bacillati</taxon>
        <taxon>Bacillota</taxon>
        <taxon>Clostridia</taxon>
        <taxon>Lachnospirales</taxon>
        <taxon>Lachnospiraceae</taxon>
        <taxon>Otoolea</taxon>
    </lineage>
</organism>
<comment type="function">
    <text evidence="4">Catalyzes the interconversion of L-alanine and D-alanine. May also act on other amino acids.</text>
</comment>
<feature type="binding site" evidence="4 6">
    <location>
        <position position="136"/>
    </location>
    <ligand>
        <name>substrate</name>
    </ligand>
</feature>
<comment type="caution">
    <text evidence="8">The sequence shown here is derived from an EMBL/GenBank/DDBJ whole genome shotgun (WGS) entry which is preliminary data.</text>
</comment>
<evidence type="ECO:0000256" key="6">
    <source>
        <dbReference type="PIRSR" id="PIRSR600821-52"/>
    </source>
</evidence>
<dbReference type="EMBL" id="JAINVB010000001">
    <property type="protein sequence ID" value="MCK0085605.1"/>
    <property type="molecule type" value="Genomic_DNA"/>
</dbReference>
<comment type="pathway">
    <text evidence="4">Amino-acid biosynthesis; D-alanine biosynthesis; D-alanine from L-alanine: step 1/1.</text>
</comment>
<reference evidence="8" key="1">
    <citation type="journal article" date="2022" name="Cell Host Microbe">
        <title>Colonization of the live biotherapeutic product VE303 and modulation of the microbiota and metabolites in healthy volunteers.</title>
        <authorList>
            <person name="Dsouza M."/>
            <person name="Menon R."/>
            <person name="Crossette E."/>
            <person name="Bhattarai S.K."/>
            <person name="Schneider J."/>
            <person name="Kim Y.G."/>
            <person name="Reddy S."/>
            <person name="Caballero S."/>
            <person name="Felix C."/>
            <person name="Cornacchione L."/>
            <person name="Hendrickson J."/>
            <person name="Watson A.R."/>
            <person name="Minot S.S."/>
            <person name="Greenfield N."/>
            <person name="Schopf L."/>
            <person name="Szabady R."/>
            <person name="Patarroyo J."/>
            <person name="Smith W."/>
            <person name="Harrison P."/>
            <person name="Kuijper E.J."/>
            <person name="Kelly C.P."/>
            <person name="Olle B."/>
            <person name="Bobilev D."/>
            <person name="Silber J.L."/>
            <person name="Bucci V."/>
            <person name="Roberts B."/>
            <person name="Faith J."/>
            <person name="Norman J.M."/>
        </authorList>
    </citation>
    <scope>NUCLEOTIDE SEQUENCE</scope>
    <source>
        <strain evidence="8">VE303-04</strain>
    </source>
</reference>
<comment type="cofactor">
    <cofactor evidence="1 4 5">
        <name>pyridoxal 5'-phosphate</name>
        <dbReference type="ChEBI" id="CHEBI:597326"/>
    </cofactor>
</comment>
<dbReference type="SUPFAM" id="SSF50621">
    <property type="entry name" value="Alanine racemase C-terminal domain-like"/>
    <property type="match status" value="1"/>
</dbReference>
<dbReference type="GO" id="GO:0005829">
    <property type="term" value="C:cytosol"/>
    <property type="evidence" value="ECO:0007669"/>
    <property type="project" value="TreeGrafter"/>
</dbReference>
<keyword evidence="3 4" id="KW-0413">Isomerase</keyword>
<keyword evidence="2 4" id="KW-0663">Pyridoxal phosphate</keyword>
<proteinExistence type="inferred from homology"/>
<dbReference type="InterPro" id="IPR009006">
    <property type="entry name" value="Ala_racemase/Decarboxylase_C"/>
</dbReference>
<feature type="binding site" evidence="4 6">
    <location>
        <position position="314"/>
    </location>
    <ligand>
        <name>substrate</name>
    </ligand>
</feature>
<evidence type="ECO:0000256" key="2">
    <source>
        <dbReference type="ARBA" id="ARBA00022898"/>
    </source>
</evidence>
<dbReference type="InterPro" id="IPR000821">
    <property type="entry name" value="Ala_racemase"/>
</dbReference>
<dbReference type="CDD" id="cd00430">
    <property type="entry name" value="PLPDE_III_AR"/>
    <property type="match status" value="1"/>
</dbReference>
<dbReference type="InterPro" id="IPR029066">
    <property type="entry name" value="PLP-binding_barrel"/>
</dbReference>
<feature type="domain" description="Alanine racemase C-terminal" evidence="7">
    <location>
        <begin position="245"/>
        <end position="373"/>
    </location>
</feature>
<comment type="catalytic activity">
    <reaction evidence="4">
        <text>L-alanine = D-alanine</text>
        <dbReference type="Rhea" id="RHEA:20249"/>
        <dbReference type="ChEBI" id="CHEBI:57416"/>
        <dbReference type="ChEBI" id="CHEBI:57972"/>
        <dbReference type="EC" id="5.1.1.1"/>
    </reaction>
</comment>
<dbReference type="SMART" id="SM01005">
    <property type="entry name" value="Ala_racemase_C"/>
    <property type="match status" value="1"/>
</dbReference>
<dbReference type="GO" id="GO:0030632">
    <property type="term" value="P:D-alanine biosynthetic process"/>
    <property type="evidence" value="ECO:0007669"/>
    <property type="project" value="UniProtKB-UniRule"/>
</dbReference>
<evidence type="ECO:0000256" key="5">
    <source>
        <dbReference type="PIRSR" id="PIRSR600821-50"/>
    </source>
</evidence>
<feature type="active site" description="Proton acceptor; specific for D-alanine" evidence="4">
    <location>
        <position position="39"/>
    </location>
</feature>
<evidence type="ECO:0000313" key="9">
    <source>
        <dbReference type="Proteomes" id="UP001203136"/>
    </source>
</evidence>
<dbReference type="PANTHER" id="PTHR30511">
    <property type="entry name" value="ALANINE RACEMASE"/>
    <property type="match status" value="1"/>
</dbReference>
<dbReference type="PRINTS" id="PR00992">
    <property type="entry name" value="ALARACEMASE"/>
</dbReference>
<dbReference type="HAMAP" id="MF_01201">
    <property type="entry name" value="Ala_racemase"/>
    <property type="match status" value="1"/>
</dbReference>
<dbReference type="SUPFAM" id="SSF51419">
    <property type="entry name" value="PLP-binding barrel"/>
    <property type="match status" value="1"/>
</dbReference>
<dbReference type="Pfam" id="PF01168">
    <property type="entry name" value="Ala_racemase_N"/>
    <property type="match status" value="1"/>
</dbReference>
<feature type="active site" description="Proton acceptor; specific for L-alanine" evidence="4">
    <location>
        <position position="266"/>
    </location>
</feature>
<dbReference type="GO" id="GO:0030170">
    <property type="term" value="F:pyridoxal phosphate binding"/>
    <property type="evidence" value="ECO:0007669"/>
    <property type="project" value="UniProtKB-UniRule"/>
</dbReference>
<dbReference type="FunFam" id="3.20.20.10:FF:000002">
    <property type="entry name" value="Alanine racemase"/>
    <property type="match status" value="1"/>
</dbReference>
<evidence type="ECO:0000313" key="8">
    <source>
        <dbReference type="EMBL" id="MCK0085605.1"/>
    </source>
</evidence>
<protein>
    <recommendedName>
        <fullName evidence="4">Alanine racemase</fullName>
        <ecNumber evidence="4">5.1.1.1</ecNumber>
    </recommendedName>
</protein>
<name>A0AAW5F1Z5_CLOSY</name>
<dbReference type="InterPro" id="IPR001608">
    <property type="entry name" value="Ala_racemase_N"/>
</dbReference>
<dbReference type="InterPro" id="IPR011079">
    <property type="entry name" value="Ala_racemase_C"/>
</dbReference>
<dbReference type="EC" id="5.1.1.1" evidence="4"/>
<dbReference type="GO" id="GO:0009252">
    <property type="term" value="P:peptidoglycan biosynthetic process"/>
    <property type="evidence" value="ECO:0007669"/>
    <property type="project" value="TreeGrafter"/>
</dbReference>
<accession>A0AAW5F1Z5</accession>
<evidence type="ECO:0000256" key="1">
    <source>
        <dbReference type="ARBA" id="ARBA00001933"/>
    </source>
</evidence>
<comment type="similarity">
    <text evidence="4">Belongs to the alanine racemase family.</text>
</comment>
<dbReference type="NCBIfam" id="TIGR00492">
    <property type="entry name" value="alr"/>
    <property type="match status" value="1"/>
</dbReference>
<sequence length="393" mass="43831">MEEPYSRVYAEINLDNIIKNMETMAAGLPSGTGIIGVVKTDGYGHGAVPVAKAIDPFVCGYAVAAVEEGIILRKHKITKPVLILGSTHERYFKELLDYDIRPALYEYSKAEKLSKTAVKEGKTAKIHIALDTGMSRIGFQPGEASVREVERIHTLPGIRIEGLFTHFSKADESDKDFTELQYRRYMEFNDALKQRGIEIPVRHCANSAAIMDLPQMGLDAVRAGISVYGIYPSDEVNREMPLYPAMEIRSFVTCVKDIEPGTSVSYGGTFTAKRRMRIATISAGYGDGYPRSLSGKGYVLIRGRRAPILGRVCMDQFMVDVTDIPGAAEADRATLAGRDRDEMLSMERLADLCGGFRYEIPCVLGKRVPRVYIRHGVEVGRKDYWDDKYEDFI</sequence>
<gene>
    <name evidence="8" type="primary">alr</name>
    <name evidence="8" type="ORF">K5I21_06900</name>
</gene>
<dbReference type="Pfam" id="PF00842">
    <property type="entry name" value="Ala_racemase_C"/>
    <property type="match status" value="1"/>
</dbReference>
<dbReference type="AlphaFoldDB" id="A0AAW5F1Z5"/>
<evidence type="ECO:0000256" key="4">
    <source>
        <dbReference type="HAMAP-Rule" id="MF_01201"/>
    </source>
</evidence>
<evidence type="ECO:0000259" key="7">
    <source>
        <dbReference type="SMART" id="SM01005"/>
    </source>
</evidence>
<dbReference type="GO" id="GO:0008784">
    <property type="term" value="F:alanine racemase activity"/>
    <property type="evidence" value="ECO:0007669"/>
    <property type="project" value="UniProtKB-UniRule"/>
</dbReference>